<sequence>MNFERFETLRTSMLNLMFVFFEKPDHTNKRLILAQLEGMEEELLSTKEGEEGRISGDDLSHAEIALSDLQSSLATCEGESATQKQIKELRNSLRNFLSECKIIELKTKGMKIDSEKWRERRRREKKEEEKEEKISPGEIFKGMTQPGSSEEKEF</sequence>
<keyword evidence="3" id="KW-1185">Reference proteome</keyword>
<feature type="region of interest" description="Disordered" evidence="1">
    <location>
        <begin position="114"/>
        <end position="154"/>
    </location>
</feature>
<evidence type="ECO:0000313" key="2">
    <source>
        <dbReference type="EMBL" id="KXA90795.1"/>
    </source>
</evidence>
<protein>
    <submittedName>
        <fullName evidence="2">Uncharacterized protein</fullName>
    </submittedName>
</protein>
<dbReference type="AlphaFoldDB" id="A0A133U9C4"/>
<proteinExistence type="predicted"/>
<evidence type="ECO:0000313" key="3">
    <source>
        <dbReference type="Proteomes" id="UP000070163"/>
    </source>
</evidence>
<organism evidence="2 3">
    <name type="scientific">candidate division MSBL1 archaeon SCGC-AAA259A05</name>
    <dbReference type="NCBI Taxonomy" id="1698259"/>
    <lineage>
        <taxon>Archaea</taxon>
        <taxon>Methanobacteriati</taxon>
        <taxon>Methanobacteriota</taxon>
        <taxon>candidate division MSBL1</taxon>
    </lineage>
</organism>
<comment type="caution">
    <text evidence="2">The sequence shown here is derived from an EMBL/GenBank/DDBJ whole genome shotgun (WGS) entry which is preliminary data.</text>
</comment>
<evidence type="ECO:0000256" key="1">
    <source>
        <dbReference type="SAM" id="MobiDB-lite"/>
    </source>
</evidence>
<name>A0A133U9C4_9EURY</name>
<reference evidence="2 3" key="1">
    <citation type="journal article" date="2016" name="Sci. Rep.">
        <title>Metabolic traits of an uncultured archaeal lineage -MSBL1- from brine pools of the Red Sea.</title>
        <authorList>
            <person name="Mwirichia R."/>
            <person name="Alam I."/>
            <person name="Rashid M."/>
            <person name="Vinu M."/>
            <person name="Ba-Alawi W."/>
            <person name="Anthony Kamau A."/>
            <person name="Kamanda Ngugi D."/>
            <person name="Goker M."/>
            <person name="Klenk H.P."/>
            <person name="Bajic V."/>
            <person name="Stingl U."/>
        </authorList>
    </citation>
    <scope>NUCLEOTIDE SEQUENCE [LARGE SCALE GENOMIC DNA]</scope>
    <source>
        <strain evidence="2">SCGC-AAA259A05</strain>
    </source>
</reference>
<feature type="compositionally biased region" description="Basic and acidic residues" evidence="1">
    <location>
        <begin position="125"/>
        <end position="135"/>
    </location>
</feature>
<dbReference type="EMBL" id="LHXJ01000038">
    <property type="protein sequence ID" value="KXA90795.1"/>
    <property type="molecule type" value="Genomic_DNA"/>
</dbReference>
<dbReference type="Proteomes" id="UP000070163">
    <property type="component" value="Unassembled WGS sequence"/>
</dbReference>
<accession>A0A133U9C4</accession>
<gene>
    <name evidence="2" type="ORF">AKJ57_03690</name>
</gene>